<name>A0A9W7CG53_9STRA</name>
<dbReference type="AlphaFoldDB" id="A0A9W7CG53"/>
<proteinExistence type="predicted"/>
<evidence type="ECO:0000313" key="1">
    <source>
        <dbReference type="EMBL" id="GMI05070.1"/>
    </source>
</evidence>
<reference evidence="2" key="1">
    <citation type="journal article" date="2023" name="Commun. Biol.">
        <title>Genome analysis of Parmales, the sister group of diatoms, reveals the evolutionary specialization of diatoms from phago-mixotrophs to photoautotrophs.</title>
        <authorList>
            <person name="Ban H."/>
            <person name="Sato S."/>
            <person name="Yoshikawa S."/>
            <person name="Yamada K."/>
            <person name="Nakamura Y."/>
            <person name="Ichinomiya M."/>
            <person name="Sato N."/>
            <person name="Blanc-Mathieu R."/>
            <person name="Endo H."/>
            <person name="Kuwata A."/>
            <person name="Ogata H."/>
        </authorList>
    </citation>
    <scope>NUCLEOTIDE SEQUENCE [LARGE SCALE GENOMIC DNA]</scope>
    <source>
        <strain evidence="2">NIES 3700</strain>
    </source>
</reference>
<organism evidence="1 2">
    <name type="scientific">Triparma laevis f. longispina</name>
    <dbReference type="NCBI Taxonomy" id="1714387"/>
    <lineage>
        <taxon>Eukaryota</taxon>
        <taxon>Sar</taxon>
        <taxon>Stramenopiles</taxon>
        <taxon>Ochrophyta</taxon>
        <taxon>Bolidophyceae</taxon>
        <taxon>Parmales</taxon>
        <taxon>Triparmaceae</taxon>
        <taxon>Triparma</taxon>
    </lineage>
</organism>
<keyword evidence="2" id="KW-1185">Reference proteome</keyword>
<dbReference type="EMBL" id="BRXW01000081">
    <property type="protein sequence ID" value="GMI05070.1"/>
    <property type="molecule type" value="Genomic_DNA"/>
</dbReference>
<dbReference type="SUPFAM" id="SSF49899">
    <property type="entry name" value="Concanavalin A-like lectins/glucanases"/>
    <property type="match status" value="1"/>
</dbReference>
<evidence type="ECO:0000313" key="2">
    <source>
        <dbReference type="Proteomes" id="UP001165122"/>
    </source>
</evidence>
<sequence length="371" mass="42499">MRKKNDDSKSTTTSSDIAEGSIHVPTSLSPHLPSDVYSVIVPFVNDISAFETASLISKAFRKYTLDHLRSNPNILASHVFNFRGKTVLDYADSDWEEKEKELNRYRFGSLDVEGFSGSMAQTEALVQSEDSDQSEDGEVASPPTYRLYTPNFEHGSYGDASFRLHDLKSDHYIAGGRGFKRHIHPEGIRCFSSARYYTAKLPKYFKWGGATTFEFYLKPTKKLTAKTELFSYTSNDQTHMDTIKLYKRVIWSTQKTDNLSLNQYQQPNLLRCGEIDPSSRDYIHLVLSVSGEKGEGKATKKVYLNGEFVGRKRATAPEDFERNRQGLGFGFDGIICFMRMWRREIQEDEAINLFVVVERERKEKESQEKDE</sequence>
<comment type="caution">
    <text evidence="1">The sequence shown here is derived from an EMBL/GenBank/DDBJ whole genome shotgun (WGS) entry which is preliminary data.</text>
</comment>
<protein>
    <submittedName>
        <fullName evidence="1">Uncharacterized protein</fullName>
    </submittedName>
</protein>
<gene>
    <name evidence="1" type="ORF">TrLO_g2230</name>
</gene>
<accession>A0A9W7CG53</accession>
<dbReference type="Proteomes" id="UP001165122">
    <property type="component" value="Unassembled WGS sequence"/>
</dbReference>
<dbReference type="InterPro" id="IPR013320">
    <property type="entry name" value="ConA-like_dom_sf"/>
</dbReference>